<reference evidence="5" key="1">
    <citation type="journal article" date="2020" name="Genome Biol.">
        <title>Gamete binning: chromosome-level and haplotype-resolved genome assembly enabled by high-throughput single-cell sequencing of gamete genomes.</title>
        <authorList>
            <person name="Campoy J.A."/>
            <person name="Sun H."/>
            <person name="Goel M."/>
            <person name="Jiao W.-B."/>
            <person name="Folz-Donahue K."/>
            <person name="Wang N."/>
            <person name="Rubio M."/>
            <person name="Liu C."/>
            <person name="Kukat C."/>
            <person name="Ruiz D."/>
            <person name="Huettel B."/>
            <person name="Schneeberger K."/>
        </authorList>
    </citation>
    <scope>NUCLEOTIDE SEQUENCE [LARGE SCALE GENOMIC DNA]</scope>
    <source>
        <strain evidence="5">cv. Rojo Pasion</strain>
    </source>
</reference>
<keyword evidence="3" id="KW-0812">Transmembrane</keyword>
<dbReference type="Gene3D" id="2.160.20.10">
    <property type="entry name" value="Single-stranded right-handed beta-helix, Pectin lyase-like"/>
    <property type="match status" value="1"/>
</dbReference>
<sequence length="157" mass="17623">MVETLPLGRFHHQRLDLKHWFSTFLSSHETVFTVLWIGAFASVFVWLRNIVDGFSIFKRVPVRPMPKLRHVAFNLTDFGAVGDRDTLNTEAFEKVVLAISKLGKKGGGQPNVPPGRWLTMLFNLTNHMTLFLAEDAEILGRMGGEIAEGKRMKGEGG</sequence>
<comment type="subcellular location">
    <subcellularLocation>
        <location evidence="1">Secreted</location>
        <location evidence="1">Cell wall</location>
    </subcellularLocation>
</comment>
<feature type="transmembrane region" description="Helical" evidence="3">
    <location>
        <begin position="30"/>
        <end position="51"/>
    </location>
</feature>
<keyword evidence="2" id="KW-0964">Secreted</keyword>
<dbReference type="PANTHER" id="PTHR31339">
    <property type="entry name" value="PECTIN LYASE-RELATED"/>
    <property type="match status" value="1"/>
</dbReference>
<keyword evidence="5" id="KW-1185">Reference proteome</keyword>
<keyword evidence="3" id="KW-1133">Transmembrane helix</keyword>
<evidence type="ECO:0000313" key="4">
    <source>
        <dbReference type="EMBL" id="CAB4314336.1"/>
    </source>
</evidence>
<dbReference type="PANTHER" id="PTHR31339:SF44">
    <property type="entry name" value="PECTIN LYASE-LIKE SUPERFAMILY PROTEIN"/>
    <property type="match status" value="1"/>
</dbReference>
<dbReference type="EMBL" id="CAEKKB010000006">
    <property type="protein sequence ID" value="CAB4314336.1"/>
    <property type="molecule type" value="Genomic_DNA"/>
</dbReference>
<dbReference type="InterPro" id="IPR012334">
    <property type="entry name" value="Pectin_lyas_fold"/>
</dbReference>
<evidence type="ECO:0000313" key="5">
    <source>
        <dbReference type="Proteomes" id="UP000507245"/>
    </source>
</evidence>
<dbReference type="OrthoDB" id="1711468at2759"/>
<dbReference type="InterPro" id="IPR011050">
    <property type="entry name" value="Pectin_lyase_fold/virulence"/>
</dbReference>
<organism evidence="4 5">
    <name type="scientific">Prunus armeniaca</name>
    <name type="common">Apricot</name>
    <name type="synonym">Armeniaca vulgaris</name>
    <dbReference type="NCBI Taxonomy" id="36596"/>
    <lineage>
        <taxon>Eukaryota</taxon>
        <taxon>Viridiplantae</taxon>
        <taxon>Streptophyta</taxon>
        <taxon>Embryophyta</taxon>
        <taxon>Tracheophyta</taxon>
        <taxon>Spermatophyta</taxon>
        <taxon>Magnoliopsida</taxon>
        <taxon>eudicotyledons</taxon>
        <taxon>Gunneridae</taxon>
        <taxon>Pentapetalae</taxon>
        <taxon>rosids</taxon>
        <taxon>fabids</taxon>
        <taxon>Rosales</taxon>
        <taxon>Rosaceae</taxon>
        <taxon>Amygdaloideae</taxon>
        <taxon>Amygdaleae</taxon>
        <taxon>Prunus</taxon>
    </lineage>
</organism>
<keyword evidence="3" id="KW-0472">Membrane</keyword>
<evidence type="ECO:0000256" key="1">
    <source>
        <dbReference type="ARBA" id="ARBA00004191"/>
    </source>
</evidence>
<evidence type="ECO:0000256" key="2">
    <source>
        <dbReference type="ARBA" id="ARBA00022512"/>
    </source>
</evidence>
<dbReference type="Proteomes" id="UP000507245">
    <property type="component" value="Unassembled WGS sequence"/>
</dbReference>
<protein>
    <submittedName>
        <fullName evidence="4">Uncharacterized protein</fullName>
    </submittedName>
</protein>
<name>A0A6J5XK48_PRUAR</name>
<dbReference type="AlphaFoldDB" id="A0A6J5XK48"/>
<gene>
    <name evidence="4" type="ORF">ORAREDHAP_LOCUS38710</name>
</gene>
<keyword evidence="2" id="KW-0134">Cell wall</keyword>
<evidence type="ECO:0000256" key="3">
    <source>
        <dbReference type="SAM" id="Phobius"/>
    </source>
</evidence>
<accession>A0A6J5XK48</accession>
<proteinExistence type="predicted"/>
<dbReference type="InterPro" id="IPR051801">
    <property type="entry name" value="GH28_Enzymes"/>
</dbReference>
<dbReference type="SUPFAM" id="SSF51126">
    <property type="entry name" value="Pectin lyase-like"/>
    <property type="match status" value="1"/>
</dbReference>